<accession>A0A7U9TGT8</accession>
<evidence type="ECO:0000313" key="2">
    <source>
        <dbReference type="Proteomes" id="UP000620133"/>
    </source>
</evidence>
<dbReference type="CDD" id="cd04301">
    <property type="entry name" value="NAT_SF"/>
    <property type="match status" value="1"/>
</dbReference>
<reference evidence="1" key="1">
    <citation type="submission" date="2021-01" db="EMBL/GenBank/DDBJ databases">
        <title>Draft genome sequence of Acholeplasmataceae bacterium strain Mahy22.</title>
        <authorList>
            <person name="Watanabe M."/>
            <person name="Kojima H."/>
            <person name="Fukui M."/>
        </authorList>
    </citation>
    <scope>NUCLEOTIDE SEQUENCE</scope>
    <source>
        <strain evidence="1">Mahy22</strain>
    </source>
</reference>
<evidence type="ECO:0000313" key="1">
    <source>
        <dbReference type="EMBL" id="BCR35698.1"/>
    </source>
</evidence>
<dbReference type="PANTHER" id="PTHR43415:SF3">
    <property type="entry name" value="GNAT-FAMILY ACETYLTRANSFERASE"/>
    <property type="match status" value="1"/>
</dbReference>
<dbReference type="PANTHER" id="PTHR43415">
    <property type="entry name" value="SPERMIDINE N(1)-ACETYLTRANSFERASE"/>
    <property type="match status" value="1"/>
</dbReference>
<dbReference type="Gene3D" id="3.40.630.30">
    <property type="match status" value="1"/>
</dbReference>
<proteinExistence type="predicted"/>
<name>A0A7U9TGT8_9MOLU</name>
<sequence length="146" mass="16878">MVRLQDINKENYGRVVRLELTEKQKEVIATNLESLAQAYACRDVCRAFAICDEDEVVGFILLQFDKKENFYDIWRIMIGKQFQGKGYGEQALLLAIDFLKKQGAKVIHMSHQTNNYGPSKLYQKVGFKYTGKIEDGEVLMEYHVSD</sequence>
<gene>
    <name evidence="1" type="ORF">MPAN_005910</name>
</gene>
<dbReference type="InterPro" id="IPR016181">
    <property type="entry name" value="Acyl_CoA_acyltransferase"/>
</dbReference>
<dbReference type="GO" id="GO:0016747">
    <property type="term" value="F:acyltransferase activity, transferring groups other than amino-acyl groups"/>
    <property type="evidence" value="ECO:0007669"/>
    <property type="project" value="InterPro"/>
</dbReference>
<keyword evidence="2" id="KW-1185">Reference proteome</keyword>
<dbReference type="KEGG" id="manr:MPAN_005910"/>
<dbReference type="EMBL" id="AP024412">
    <property type="protein sequence ID" value="BCR35698.1"/>
    <property type="molecule type" value="Genomic_DNA"/>
</dbReference>
<dbReference type="RefSeq" id="WP_176238539.1">
    <property type="nucleotide sequence ID" value="NZ_AP024412.1"/>
</dbReference>
<dbReference type="PROSITE" id="PS51186">
    <property type="entry name" value="GNAT"/>
    <property type="match status" value="1"/>
</dbReference>
<dbReference type="Proteomes" id="UP000620133">
    <property type="component" value="Chromosome"/>
</dbReference>
<dbReference type="AlphaFoldDB" id="A0A7U9TGT8"/>
<dbReference type="SUPFAM" id="SSF55729">
    <property type="entry name" value="Acyl-CoA N-acyltransferases (Nat)"/>
    <property type="match status" value="1"/>
</dbReference>
<organism evidence="1 2">
    <name type="scientific">Mariniplasma anaerobium</name>
    <dbReference type="NCBI Taxonomy" id="2735436"/>
    <lineage>
        <taxon>Bacteria</taxon>
        <taxon>Bacillati</taxon>
        <taxon>Mycoplasmatota</taxon>
        <taxon>Mollicutes</taxon>
        <taxon>Acholeplasmatales</taxon>
        <taxon>Acholeplasmataceae</taxon>
        <taxon>Mariniplasma</taxon>
    </lineage>
</organism>
<dbReference type="InterPro" id="IPR000182">
    <property type="entry name" value="GNAT_dom"/>
</dbReference>
<protein>
    <submittedName>
        <fullName evidence="1">N-acetyltransferase</fullName>
    </submittedName>
</protein>
<dbReference type="Pfam" id="PF00583">
    <property type="entry name" value="Acetyltransf_1"/>
    <property type="match status" value="1"/>
</dbReference>